<protein>
    <submittedName>
        <fullName evidence="3">DUF2061 domain-containing protein</fullName>
    </submittedName>
</protein>
<organism evidence="3 4">
    <name type="scientific">Formosa undariae</name>
    <dbReference type="NCBI Taxonomy" id="1325436"/>
    <lineage>
        <taxon>Bacteria</taxon>
        <taxon>Pseudomonadati</taxon>
        <taxon>Bacteroidota</taxon>
        <taxon>Flavobacteriia</taxon>
        <taxon>Flavobacteriales</taxon>
        <taxon>Flavobacteriaceae</taxon>
        <taxon>Formosa</taxon>
    </lineage>
</organism>
<evidence type="ECO:0000313" key="3">
    <source>
        <dbReference type="EMBL" id="MFB9051990.1"/>
    </source>
</evidence>
<dbReference type="Pfam" id="PF09834">
    <property type="entry name" value="DUF2061"/>
    <property type="match status" value="2"/>
</dbReference>
<reference evidence="3 4" key="1">
    <citation type="submission" date="2024-09" db="EMBL/GenBank/DDBJ databases">
        <authorList>
            <person name="Sun Q."/>
            <person name="Mori K."/>
        </authorList>
    </citation>
    <scope>NUCLEOTIDE SEQUENCE [LARGE SCALE GENOMIC DNA]</scope>
    <source>
        <strain evidence="3 4">CECT 8286</strain>
    </source>
</reference>
<keyword evidence="1" id="KW-1133">Transmembrane helix</keyword>
<feature type="transmembrane region" description="Helical" evidence="1">
    <location>
        <begin position="14"/>
        <end position="31"/>
    </location>
</feature>
<feature type="domain" description="DUF2061" evidence="2">
    <location>
        <begin position="73"/>
        <end position="123"/>
    </location>
</feature>
<comment type="caution">
    <text evidence="3">The sequence shown here is derived from an EMBL/GenBank/DDBJ whole genome shotgun (WGS) entry which is preliminary data.</text>
</comment>
<dbReference type="RefSeq" id="WP_382380922.1">
    <property type="nucleotide sequence ID" value="NZ_JBHMEZ010000001.1"/>
</dbReference>
<dbReference type="EMBL" id="JBHMEZ010000001">
    <property type="protein sequence ID" value="MFB9051990.1"/>
    <property type="molecule type" value="Genomic_DNA"/>
</dbReference>
<dbReference type="InterPro" id="IPR018638">
    <property type="entry name" value="DUF2061_membrane"/>
</dbReference>
<accession>A0ABV5EXS0</accession>
<dbReference type="Proteomes" id="UP001589605">
    <property type="component" value="Unassembled WGS sequence"/>
</dbReference>
<evidence type="ECO:0000256" key="1">
    <source>
        <dbReference type="SAM" id="Phobius"/>
    </source>
</evidence>
<sequence length="137" mass="15857">MKDTSHKRHIAKAITWRLVGTLDTILLSWLISGDPLTGLKIGVAEITTKMILYYLHERVWFKVDMAESNKRHIFKTITWRIVGTMDTMTLAWLISGDPLIGLKVGGAEVLTKMILYYLHEKAWYKINFGLDKDKRHN</sequence>
<keyword evidence="1" id="KW-0812">Transmembrane</keyword>
<evidence type="ECO:0000259" key="2">
    <source>
        <dbReference type="Pfam" id="PF09834"/>
    </source>
</evidence>
<gene>
    <name evidence="3" type="ORF">ACFFVB_02750</name>
</gene>
<name>A0ABV5EXS0_9FLAO</name>
<proteinExistence type="predicted"/>
<evidence type="ECO:0000313" key="4">
    <source>
        <dbReference type="Proteomes" id="UP001589605"/>
    </source>
</evidence>
<keyword evidence="4" id="KW-1185">Reference proteome</keyword>
<feature type="domain" description="DUF2061" evidence="2">
    <location>
        <begin position="10"/>
        <end position="60"/>
    </location>
</feature>
<keyword evidence="1" id="KW-0472">Membrane</keyword>